<dbReference type="PANTHER" id="PTHR47481:SF10">
    <property type="entry name" value="COPIA-LIKE POLYPROTEIN_RETROTRANSPOSON"/>
    <property type="match status" value="1"/>
</dbReference>
<sequence length="327" mass="36871">MVLTRQDSSATQTSGGGTTVVVQSSQHSLKLKGASNWCDWKYVTEMRLQARKLQGCIKTRISEAHLADTESAEYEQDFQARLVIVESLSEELIRHVRTHKTAFDAWAALCNTYEDKGVHQRCALYEKFSNCHHKNFSTLGDYVMECRHIMEQVASTGKVMDDEMAAWWMLKNLREEYSTIRALTSRQCASSCPTVRQPSNSKTSPPNFKKKHSGSWLKERAGKVKLLCPTLPDRPTGKARRRTTAPTPNHKAVHRLLQRQHRRRLLVTKTRNNGRRSRGHSARPARSFTWENAATRKLKMGLSPTCPAPAIADLPGGQLAVLPSLPP</sequence>
<evidence type="ECO:0000313" key="2">
    <source>
        <dbReference type="Proteomes" id="UP000515158"/>
    </source>
</evidence>
<accession>A0A6P8ZCP5</accession>
<feature type="compositionally biased region" description="Polar residues" evidence="1">
    <location>
        <begin position="191"/>
        <end position="206"/>
    </location>
</feature>
<dbReference type="InParanoid" id="A0A6P8ZCP5"/>
<dbReference type="KEGG" id="tpal:117648280"/>
<dbReference type="Proteomes" id="UP000515158">
    <property type="component" value="Unplaced"/>
</dbReference>
<proteinExistence type="predicted"/>
<dbReference type="PANTHER" id="PTHR47481">
    <property type="match status" value="1"/>
</dbReference>
<evidence type="ECO:0000313" key="3">
    <source>
        <dbReference type="RefSeq" id="XP_034246607.1"/>
    </source>
</evidence>
<keyword evidence="2" id="KW-1185">Reference proteome</keyword>
<dbReference type="AlphaFoldDB" id="A0A6P8ZCP5"/>
<reference evidence="3" key="1">
    <citation type="submission" date="2025-08" db="UniProtKB">
        <authorList>
            <consortium name="RefSeq"/>
        </authorList>
    </citation>
    <scope>IDENTIFICATION</scope>
    <source>
        <tissue evidence="3">Total insect</tissue>
    </source>
</reference>
<dbReference type="OrthoDB" id="116316at2759"/>
<protein>
    <submittedName>
        <fullName evidence="3">Uncharacterized protein LOC117648280</fullName>
    </submittedName>
</protein>
<dbReference type="GeneID" id="117648280"/>
<dbReference type="RefSeq" id="XP_034246607.1">
    <property type="nucleotide sequence ID" value="XM_034390716.1"/>
</dbReference>
<gene>
    <name evidence="3" type="primary">LOC117648280</name>
</gene>
<feature type="region of interest" description="Disordered" evidence="1">
    <location>
        <begin position="228"/>
        <end position="249"/>
    </location>
</feature>
<organism evidence="3">
    <name type="scientific">Thrips palmi</name>
    <name type="common">Melon thrips</name>
    <dbReference type="NCBI Taxonomy" id="161013"/>
    <lineage>
        <taxon>Eukaryota</taxon>
        <taxon>Metazoa</taxon>
        <taxon>Ecdysozoa</taxon>
        <taxon>Arthropoda</taxon>
        <taxon>Hexapoda</taxon>
        <taxon>Insecta</taxon>
        <taxon>Pterygota</taxon>
        <taxon>Neoptera</taxon>
        <taxon>Paraneoptera</taxon>
        <taxon>Thysanoptera</taxon>
        <taxon>Terebrantia</taxon>
        <taxon>Thripoidea</taxon>
        <taxon>Thripidae</taxon>
        <taxon>Thrips</taxon>
    </lineage>
</organism>
<name>A0A6P8ZCP5_THRPL</name>
<evidence type="ECO:0000256" key="1">
    <source>
        <dbReference type="SAM" id="MobiDB-lite"/>
    </source>
</evidence>
<feature type="region of interest" description="Disordered" evidence="1">
    <location>
        <begin position="191"/>
        <end position="215"/>
    </location>
</feature>
<dbReference type="Pfam" id="PF14223">
    <property type="entry name" value="Retrotran_gag_2"/>
    <property type="match status" value="1"/>
</dbReference>